<keyword evidence="3" id="KW-1185">Reference proteome</keyword>
<dbReference type="InterPro" id="IPR011049">
    <property type="entry name" value="Serralysin-like_metalloprot_C"/>
</dbReference>
<reference evidence="2" key="1">
    <citation type="submission" date="2023-06" db="EMBL/GenBank/DDBJ databases">
        <authorList>
            <person name="Jiang Y."/>
            <person name="Liu Q."/>
        </authorList>
    </citation>
    <scope>NUCLEOTIDE SEQUENCE</scope>
    <source>
        <strain evidence="2">CGMCC 1.12090</strain>
    </source>
</reference>
<evidence type="ECO:0000256" key="1">
    <source>
        <dbReference type="SAM" id="SignalP"/>
    </source>
</evidence>
<keyword evidence="1" id="KW-0732">Signal</keyword>
<evidence type="ECO:0000313" key="3">
    <source>
        <dbReference type="Proteomes" id="UP001169027"/>
    </source>
</evidence>
<name>A0ABT8SGS9_9BURK</name>
<feature type="signal peptide" evidence="1">
    <location>
        <begin position="1"/>
        <end position="28"/>
    </location>
</feature>
<gene>
    <name evidence="2" type="ORF">Q2T77_38315</name>
</gene>
<feature type="chain" id="PRO_5047374327" evidence="1">
    <location>
        <begin position="29"/>
        <end position="637"/>
    </location>
</feature>
<dbReference type="SUPFAM" id="SSF101967">
    <property type="entry name" value="Adhesin YadA, collagen-binding domain"/>
    <property type="match status" value="1"/>
</dbReference>
<evidence type="ECO:0000313" key="2">
    <source>
        <dbReference type="EMBL" id="MDO1538092.1"/>
    </source>
</evidence>
<accession>A0ABT8SGS9</accession>
<protein>
    <submittedName>
        <fullName evidence="2">Uncharacterized protein</fullName>
    </submittedName>
</protein>
<proteinExistence type="predicted"/>
<organism evidence="2 3">
    <name type="scientific">Variovorax ginsengisoli</name>
    <dbReference type="NCBI Taxonomy" id="363844"/>
    <lineage>
        <taxon>Bacteria</taxon>
        <taxon>Pseudomonadati</taxon>
        <taxon>Pseudomonadota</taxon>
        <taxon>Betaproteobacteria</taxon>
        <taxon>Burkholderiales</taxon>
        <taxon>Comamonadaceae</taxon>
        <taxon>Variovorax</taxon>
    </lineage>
</organism>
<comment type="caution">
    <text evidence="2">The sequence shown here is derived from an EMBL/GenBank/DDBJ whole genome shotgun (WGS) entry which is preliminary data.</text>
</comment>
<dbReference type="EMBL" id="JAUKVY010000065">
    <property type="protein sequence ID" value="MDO1538092.1"/>
    <property type="molecule type" value="Genomic_DNA"/>
</dbReference>
<sequence length="637" mass="64868">MPSTFSKAVTRLTGALALWLALSASAIAQGFPPGGGPGVPIPVPPQPIVVGNDPVFGQICLHPNGGPAPCDVVRHALLVLAVASTIQVPVIGMNPVWGQTCNGPLGPGPCQDIKIWIAIRQVAAQQFPIQPVRFDPSAGPICLGPLGEGRCADIQAYLMQQQAGVTNPGDPRNAQATGAMGVGGPLCSTPAGPAPCGLVAQSSLDRMDGVPTGFGVPQGLAPQDLARECAKRVGLDVAAFAGCAGQKIVLPRKQQEVLDCAVSSTNTPAFAQCAAAPLGVTLSQDQRVLAGCAMKSKGDADAFANCAGPAFAAKALGPNEKAILNCATGGGDAAAFTQCAAGPLLKAEQKAVLDCAISATDATSFATCAAPNVGIKLSDDQRIVARCAMKSGGDTDDFASCAGAAFLGKNLSQDQQAVLGCAANSGGDEAKFAGCAANRLLGNKLSKEQQIAVQCAAQFGGDVTGMATCAGANLFNLQLNPEQQIAVQCVVSTGGMPYAAAGCMASRLTARELTKCMTDGFGGKGCFGDSNDLVGKDGWVARNLGQIAGGPNSVFRNPDQLLGGNNSFVRNPGQIWGGDNSFVRNPGQIWGGDNSFVRNPGTFWGGNNSVFNNPQQLVPKPIQLGKVGGKRICFPWC</sequence>
<dbReference type="Proteomes" id="UP001169027">
    <property type="component" value="Unassembled WGS sequence"/>
</dbReference>
<dbReference type="RefSeq" id="WP_301816497.1">
    <property type="nucleotide sequence ID" value="NZ_JAUJZH010000065.1"/>
</dbReference>